<feature type="domain" description="DUF3592" evidence="2">
    <location>
        <begin position="46"/>
        <end position="124"/>
    </location>
</feature>
<feature type="transmembrane region" description="Helical" evidence="1">
    <location>
        <begin position="128"/>
        <end position="151"/>
    </location>
</feature>
<gene>
    <name evidence="3" type="ORF">OKJ99_33825</name>
</gene>
<evidence type="ECO:0000313" key="4">
    <source>
        <dbReference type="Proteomes" id="UP001354931"/>
    </source>
</evidence>
<dbReference type="InterPro" id="IPR021994">
    <property type="entry name" value="DUF3592"/>
</dbReference>
<dbReference type="Pfam" id="PF12158">
    <property type="entry name" value="DUF3592"/>
    <property type="match status" value="1"/>
</dbReference>
<evidence type="ECO:0000313" key="3">
    <source>
        <dbReference type="EMBL" id="MEB8342485.1"/>
    </source>
</evidence>
<dbReference type="RefSeq" id="WP_326021974.1">
    <property type="nucleotide sequence ID" value="NZ_JAOZYC010000164.1"/>
</dbReference>
<keyword evidence="4" id="KW-1185">Reference proteome</keyword>
<dbReference type="EMBL" id="JAOZYC010000164">
    <property type="protein sequence ID" value="MEB8342485.1"/>
    <property type="molecule type" value="Genomic_DNA"/>
</dbReference>
<accession>A0ABU6FEL4</accession>
<proteinExistence type="predicted"/>
<sequence>MQVQVRGRAVRRWVVVGVSAFGGIFLVVGLILAWSSISLLREADRTTGTVVSLQWRDADIGSSRKSRDRDRPSAYPVVEFAAADGTPYTFRSSTGSNPPSYEEGERVEVLYRADDPEGAQINGFLSLWLLPLIFGGIGLIAAAVATGIAVFGRRRA</sequence>
<keyword evidence="1" id="KW-0812">Transmembrane</keyword>
<comment type="caution">
    <text evidence="3">The sequence shown here is derived from an EMBL/GenBank/DDBJ whole genome shotgun (WGS) entry which is preliminary data.</text>
</comment>
<organism evidence="3 4">
    <name type="scientific">Streptomyces endophyticus</name>
    <dbReference type="NCBI Taxonomy" id="714166"/>
    <lineage>
        <taxon>Bacteria</taxon>
        <taxon>Bacillati</taxon>
        <taxon>Actinomycetota</taxon>
        <taxon>Actinomycetes</taxon>
        <taxon>Kitasatosporales</taxon>
        <taxon>Streptomycetaceae</taxon>
        <taxon>Streptomyces</taxon>
    </lineage>
</organism>
<keyword evidence="1" id="KW-1133">Transmembrane helix</keyword>
<evidence type="ECO:0000256" key="1">
    <source>
        <dbReference type="SAM" id="Phobius"/>
    </source>
</evidence>
<keyword evidence="1" id="KW-0472">Membrane</keyword>
<evidence type="ECO:0000259" key="2">
    <source>
        <dbReference type="Pfam" id="PF12158"/>
    </source>
</evidence>
<reference evidence="3 4" key="1">
    <citation type="submission" date="2022-10" db="EMBL/GenBank/DDBJ databases">
        <authorList>
            <person name="Xie J."/>
            <person name="Shen N."/>
        </authorList>
    </citation>
    <scope>NUCLEOTIDE SEQUENCE [LARGE SCALE GENOMIC DNA]</scope>
    <source>
        <strain evidence="3 4">YIM65594</strain>
    </source>
</reference>
<feature type="transmembrane region" description="Helical" evidence="1">
    <location>
        <begin position="12"/>
        <end position="34"/>
    </location>
</feature>
<dbReference type="Proteomes" id="UP001354931">
    <property type="component" value="Unassembled WGS sequence"/>
</dbReference>
<protein>
    <submittedName>
        <fullName evidence="3">DUF3592 domain-containing protein</fullName>
    </submittedName>
</protein>
<name>A0ABU6FEL4_9ACTN</name>